<name>R0L523_ANAPL</name>
<dbReference type="Proteomes" id="UP000296049">
    <property type="component" value="Unassembled WGS sequence"/>
</dbReference>
<dbReference type="InterPro" id="IPR051777">
    <property type="entry name" value="Insulin-like_neuro_ligands"/>
</dbReference>
<dbReference type="PROSITE" id="PS00262">
    <property type="entry name" value="INSULIN"/>
    <property type="match status" value="1"/>
</dbReference>
<dbReference type="PANTHER" id="PTHR20968:SF2">
    <property type="entry name" value="INSULIN-LIKE PEPTIDE INSL5"/>
    <property type="match status" value="1"/>
</dbReference>
<dbReference type="SMART" id="SM00078">
    <property type="entry name" value="IlGF"/>
    <property type="match status" value="1"/>
</dbReference>
<dbReference type="InterPro" id="IPR016179">
    <property type="entry name" value="Insulin-like"/>
</dbReference>
<dbReference type="GO" id="GO:0001664">
    <property type="term" value="F:G protein-coupled receptor binding"/>
    <property type="evidence" value="ECO:0007669"/>
    <property type="project" value="TreeGrafter"/>
</dbReference>
<dbReference type="SUPFAM" id="SSF56994">
    <property type="entry name" value="Insulin-like"/>
    <property type="match status" value="1"/>
</dbReference>
<evidence type="ECO:0000256" key="6">
    <source>
        <dbReference type="ARBA" id="ARBA00023157"/>
    </source>
</evidence>
<protein>
    <submittedName>
        <fullName evidence="10">Relaxin-3</fullName>
    </submittedName>
</protein>
<dbReference type="InterPro" id="IPR036438">
    <property type="entry name" value="Insulin-like_sf"/>
</dbReference>
<dbReference type="GO" id="GO:0005179">
    <property type="term" value="F:hormone activity"/>
    <property type="evidence" value="ECO:0007669"/>
    <property type="project" value="UniProtKB-KW"/>
</dbReference>
<keyword evidence="6" id="KW-1015">Disulfide bond</keyword>
<dbReference type="GO" id="GO:0005576">
    <property type="term" value="C:extracellular region"/>
    <property type="evidence" value="ECO:0007669"/>
    <property type="project" value="UniProtKB-SubCell"/>
</dbReference>
<reference evidence="11" key="1">
    <citation type="journal article" date="2013" name="Nat. Genet.">
        <title>The duck genome and transcriptome provide insight into an avian influenza virus reservoir species.</title>
        <authorList>
            <person name="Huang Y."/>
            <person name="Li Y."/>
            <person name="Burt D.W."/>
            <person name="Chen H."/>
            <person name="Zhang Y."/>
            <person name="Qian W."/>
            <person name="Kim H."/>
            <person name="Gan S."/>
            <person name="Zhao Y."/>
            <person name="Li J."/>
            <person name="Yi K."/>
            <person name="Feng H."/>
            <person name="Zhu P."/>
            <person name="Li B."/>
            <person name="Liu Q."/>
            <person name="Fairley S."/>
            <person name="Magor K.E."/>
            <person name="Du Z."/>
            <person name="Hu X."/>
            <person name="Goodman L."/>
            <person name="Tafer H."/>
            <person name="Vignal A."/>
            <person name="Lee T."/>
            <person name="Kim K.W."/>
            <person name="Sheng Z."/>
            <person name="An Y."/>
            <person name="Searle S."/>
            <person name="Herrero J."/>
            <person name="Groenen M.A."/>
            <person name="Crooijmans R.P."/>
            <person name="Faraut T."/>
            <person name="Cai Q."/>
            <person name="Webster R.G."/>
            <person name="Aldridge J.R."/>
            <person name="Warren W.C."/>
            <person name="Bartschat S."/>
            <person name="Kehr S."/>
            <person name="Marz M."/>
            <person name="Stadler P.F."/>
            <person name="Smith J."/>
            <person name="Kraus R.H."/>
            <person name="Zhao Y."/>
            <person name="Ren L."/>
            <person name="Fei J."/>
            <person name="Morisson M."/>
            <person name="Kaiser P."/>
            <person name="Griffin D.K."/>
            <person name="Rao M."/>
            <person name="Pitel F."/>
            <person name="Wang J."/>
            <person name="Li N."/>
        </authorList>
    </citation>
    <scope>NUCLEOTIDE SEQUENCE [LARGE SCALE GENOMIC DNA]</scope>
</reference>
<evidence type="ECO:0000256" key="4">
    <source>
        <dbReference type="ARBA" id="ARBA00022525"/>
    </source>
</evidence>
<evidence type="ECO:0000256" key="3">
    <source>
        <dbReference type="ARBA" id="ARBA00011207"/>
    </source>
</evidence>
<comment type="subcellular location">
    <subcellularLocation>
        <location evidence="1">Secreted</location>
    </subcellularLocation>
</comment>
<feature type="compositionally biased region" description="Polar residues" evidence="7">
    <location>
        <begin position="91"/>
        <end position="103"/>
    </location>
</feature>
<accession>R0L523</accession>
<keyword evidence="5" id="KW-0372">Hormone</keyword>
<comment type="subunit">
    <text evidence="3">Heterodimer of a B chain and an A chain linked by two disulfide bonds.</text>
</comment>
<dbReference type="PANTHER" id="PTHR20968">
    <property type="entry name" value="ILGF DOMAIN-CONTAINING PROTEIN"/>
    <property type="match status" value="1"/>
</dbReference>
<evidence type="ECO:0000256" key="8">
    <source>
        <dbReference type="SAM" id="SignalP"/>
    </source>
</evidence>
<feature type="non-terminal residue" evidence="10">
    <location>
        <position position="171"/>
    </location>
</feature>
<keyword evidence="8" id="KW-0732">Signal</keyword>
<evidence type="ECO:0000313" key="10">
    <source>
        <dbReference type="EMBL" id="EOA95342.1"/>
    </source>
</evidence>
<proteinExistence type="inferred from homology"/>
<feature type="region of interest" description="Disordered" evidence="7">
    <location>
        <begin position="91"/>
        <end position="112"/>
    </location>
</feature>
<dbReference type="AlphaFoldDB" id="R0L523"/>
<evidence type="ECO:0000256" key="7">
    <source>
        <dbReference type="SAM" id="MobiDB-lite"/>
    </source>
</evidence>
<feature type="chain" id="PRO_5004344264" evidence="8">
    <location>
        <begin position="23"/>
        <end position="171"/>
    </location>
</feature>
<keyword evidence="4" id="KW-0964">Secreted</keyword>
<evidence type="ECO:0000259" key="9">
    <source>
        <dbReference type="SMART" id="SM00078"/>
    </source>
</evidence>
<gene>
    <name evidence="10" type="ORF">Anapl_12231</name>
</gene>
<comment type="similarity">
    <text evidence="2">Belongs to the insulin family.</text>
</comment>
<feature type="domain" description="Insulin-like" evidence="9">
    <location>
        <begin position="27"/>
        <end position="171"/>
    </location>
</feature>
<feature type="signal peptide" evidence="8">
    <location>
        <begin position="1"/>
        <end position="22"/>
    </location>
</feature>
<dbReference type="InterPro" id="IPR022353">
    <property type="entry name" value="Insulin_CS"/>
</dbReference>
<dbReference type="EMBL" id="KB744328">
    <property type="protein sequence ID" value="EOA95342.1"/>
    <property type="molecule type" value="Genomic_DNA"/>
</dbReference>
<organism evidence="10 11">
    <name type="scientific">Anas platyrhynchos</name>
    <name type="common">Mallard</name>
    <name type="synonym">Anas boschas</name>
    <dbReference type="NCBI Taxonomy" id="8839"/>
    <lineage>
        <taxon>Eukaryota</taxon>
        <taxon>Metazoa</taxon>
        <taxon>Chordata</taxon>
        <taxon>Craniata</taxon>
        <taxon>Vertebrata</taxon>
        <taxon>Euteleostomi</taxon>
        <taxon>Archelosauria</taxon>
        <taxon>Archosauria</taxon>
        <taxon>Dinosauria</taxon>
        <taxon>Saurischia</taxon>
        <taxon>Theropoda</taxon>
        <taxon>Coelurosauria</taxon>
        <taxon>Aves</taxon>
        <taxon>Neognathae</taxon>
        <taxon>Galloanserae</taxon>
        <taxon>Anseriformes</taxon>
        <taxon>Anatidae</taxon>
        <taxon>Anatinae</taxon>
        <taxon>Anas</taxon>
    </lineage>
</organism>
<evidence type="ECO:0000256" key="2">
    <source>
        <dbReference type="ARBA" id="ARBA00009034"/>
    </source>
</evidence>
<dbReference type="CDD" id="cd04365">
    <property type="entry name" value="IlGF_relaxin_like"/>
    <property type="match status" value="1"/>
</dbReference>
<sequence>MRSTLLALAALALLAAARQAQGEGSAVKLCGRDFVRAIVFTCGGSRWRRDLADYQYLFEASYVFHAITTAFSENFTVAAALKSDPICSTLSEKSENPLPSSEGNGYADPLTYTDRRLGTESEEILNAKPETKRDVQRPRKMSMLRKREVAKLLTTSCCSVGCSERDISSLC</sequence>
<evidence type="ECO:0000256" key="5">
    <source>
        <dbReference type="ARBA" id="ARBA00022702"/>
    </source>
</evidence>
<feature type="region of interest" description="Disordered" evidence="7">
    <location>
        <begin position="121"/>
        <end position="140"/>
    </location>
</feature>
<evidence type="ECO:0000313" key="11">
    <source>
        <dbReference type="Proteomes" id="UP000296049"/>
    </source>
</evidence>
<keyword evidence="11" id="KW-1185">Reference proteome</keyword>
<evidence type="ECO:0000256" key="1">
    <source>
        <dbReference type="ARBA" id="ARBA00004613"/>
    </source>
</evidence>